<dbReference type="AlphaFoldDB" id="A0A501W9X4"/>
<feature type="domain" description="DUF3298" evidence="1">
    <location>
        <begin position="198"/>
        <end position="267"/>
    </location>
</feature>
<dbReference type="InterPro" id="IPR025303">
    <property type="entry name" value="PdaC"/>
</dbReference>
<sequence length="281" mass="31421">MPKRLIYTCLITTAILYSCQSGSTEEATTAPEAMQQAEVQPLSFRSQTVSRRSSYCGQSPEACAEATITYLEAFGGSEELRQRINKFLEQNIMRLLLDYNPDADTSAVGKKAAVTVAEAFVKAQEDFVREMDEIPASAAWELQLEVQPLFQSDSVTTILSSYYAYAGGAHPNSYISLQSFEMEGKKLRPADIVTDTLQLKQMVEQEFRRVREIPTGQHLSEAGLFLEDNQLPLPQEMGLTAQGLSLYYNAYEIGPYAFGATDLLLPYPQLHGLLRSKYRPR</sequence>
<comment type="caution">
    <text evidence="3">The sequence shown here is derived from an EMBL/GenBank/DDBJ whole genome shotgun (WGS) entry which is preliminary data.</text>
</comment>
<dbReference type="OrthoDB" id="594879at2"/>
<dbReference type="Pfam" id="PF13739">
    <property type="entry name" value="PdaC"/>
    <property type="match status" value="1"/>
</dbReference>
<accession>A0A501W9X4</accession>
<dbReference type="Proteomes" id="UP000316727">
    <property type="component" value="Unassembled WGS sequence"/>
</dbReference>
<organism evidence="3 4">
    <name type="scientific">Pontibacter mangrovi</name>
    <dbReference type="NCBI Taxonomy" id="2589816"/>
    <lineage>
        <taxon>Bacteria</taxon>
        <taxon>Pseudomonadati</taxon>
        <taxon>Bacteroidota</taxon>
        <taxon>Cytophagia</taxon>
        <taxon>Cytophagales</taxon>
        <taxon>Hymenobacteraceae</taxon>
        <taxon>Pontibacter</taxon>
    </lineage>
</organism>
<dbReference type="InterPro" id="IPR021729">
    <property type="entry name" value="DUF3298"/>
</dbReference>
<protein>
    <submittedName>
        <fullName evidence="3">DUF3298 and DUF4163 domain-containing protein</fullName>
    </submittedName>
</protein>
<evidence type="ECO:0000259" key="2">
    <source>
        <dbReference type="Pfam" id="PF13739"/>
    </source>
</evidence>
<reference evidence="3 4" key="1">
    <citation type="submission" date="2019-06" db="EMBL/GenBank/DDBJ databases">
        <title>A novel bacterium of genus Pontibacter, isolated from marine sediment.</title>
        <authorList>
            <person name="Huang H."/>
            <person name="Mo K."/>
            <person name="Hu Y."/>
        </authorList>
    </citation>
    <scope>NUCLEOTIDE SEQUENCE [LARGE SCALE GENOMIC DNA]</scope>
    <source>
        <strain evidence="3 4">HB172049</strain>
    </source>
</reference>
<dbReference type="EMBL" id="VFRQ01000001">
    <property type="protein sequence ID" value="TPE46188.1"/>
    <property type="molecule type" value="Genomic_DNA"/>
</dbReference>
<evidence type="ECO:0000313" key="3">
    <source>
        <dbReference type="EMBL" id="TPE46188.1"/>
    </source>
</evidence>
<dbReference type="InterPro" id="IPR037126">
    <property type="entry name" value="PdaC/RsiV-like_sf"/>
</dbReference>
<dbReference type="Gene3D" id="3.30.565.40">
    <property type="entry name" value="Fervidobacterium nodosum Rt17-B1 like"/>
    <property type="match status" value="1"/>
</dbReference>
<keyword evidence="4" id="KW-1185">Reference proteome</keyword>
<dbReference type="RefSeq" id="WP_140618974.1">
    <property type="nucleotide sequence ID" value="NZ_VFRQ01000001.1"/>
</dbReference>
<feature type="domain" description="Deacetylase PdaC" evidence="2">
    <location>
        <begin position="61"/>
        <end position="173"/>
    </location>
</feature>
<gene>
    <name evidence="3" type="ORF">FJM65_02240</name>
</gene>
<dbReference type="PROSITE" id="PS51257">
    <property type="entry name" value="PROKAR_LIPOPROTEIN"/>
    <property type="match status" value="1"/>
</dbReference>
<proteinExistence type="predicted"/>
<evidence type="ECO:0000313" key="4">
    <source>
        <dbReference type="Proteomes" id="UP000316727"/>
    </source>
</evidence>
<dbReference type="Pfam" id="PF11738">
    <property type="entry name" value="DUF3298"/>
    <property type="match status" value="1"/>
</dbReference>
<evidence type="ECO:0000259" key="1">
    <source>
        <dbReference type="Pfam" id="PF11738"/>
    </source>
</evidence>
<name>A0A501W9X4_9BACT</name>
<dbReference type="Gene3D" id="3.90.640.20">
    <property type="entry name" value="Heat-shock cognate protein, ATPase"/>
    <property type="match status" value="1"/>
</dbReference>